<evidence type="ECO:0000313" key="7">
    <source>
        <dbReference type="Proteomes" id="UP001597374"/>
    </source>
</evidence>
<name>A0ABW5D038_9BACT</name>
<reference evidence="7" key="1">
    <citation type="journal article" date="2019" name="Int. J. Syst. Evol. Microbiol.">
        <title>The Global Catalogue of Microorganisms (GCM) 10K type strain sequencing project: providing services to taxonomists for standard genome sequencing and annotation.</title>
        <authorList>
            <consortium name="The Broad Institute Genomics Platform"/>
            <consortium name="The Broad Institute Genome Sequencing Center for Infectious Disease"/>
            <person name="Wu L."/>
            <person name="Ma J."/>
        </authorList>
    </citation>
    <scope>NUCLEOTIDE SEQUENCE [LARGE SCALE GENOMIC DNA]</scope>
    <source>
        <strain evidence="7">CGMCC 4.1782</strain>
    </source>
</reference>
<evidence type="ECO:0000313" key="6">
    <source>
        <dbReference type="EMBL" id="MFD2247673.1"/>
    </source>
</evidence>
<keyword evidence="2" id="KW-0805">Transcription regulation</keyword>
<evidence type="ECO:0000256" key="3">
    <source>
        <dbReference type="ARBA" id="ARBA00023125"/>
    </source>
</evidence>
<proteinExistence type="inferred from homology"/>
<dbReference type="SUPFAM" id="SSF53850">
    <property type="entry name" value="Periplasmic binding protein-like II"/>
    <property type="match status" value="1"/>
</dbReference>
<dbReference type="Gene3D" id="1.10.10.10">
    <property type="entry name" value="Winged helix-like DNA-binding domain superfamily/Winged helix DNA-binding domain"/>
    <property type="match status" value="1"/>
</dbReference>
<evidence type="ECO:0000256" key="4">
    <source>
        <dbReference type="ARBA" id="ARBA00023163"/>
    </source>
</evidence>
<evidence type="ECO:0000259" key="5">
    <source>
        <dbReference type="PROSITE" id="PS50931"/>
    </source>
</evidence>
<dbReference type="PANTHER" id="PTHR30126:SF39">
    <property type="entry name" value="HTH-TYPE TRANSCRIPTIONAL REGULATOR CYSL"/>
    <property type="match status" value="1"/>
</dbReference>
<keyword evidence="7" id="KW-1185">Reference proteome</keyword>
<evidence type="ECO:0000256" key="2">
    <source>
        <dbReference type="ARBA" id="ARBA00023015"/>
    </source>
</evidence>
<feature type="domain" description="HTH lysR-type" evidence="5">
    <location>
        <begin position="1"/>
        <end position="58"/>
    </location>
</feature>
<gene>
    <name evidence="6" type="ORF">ACFSKP_15515</name>
</gene>
<keyword evidence="3" id="KW-0238">DNA-binding</keyword>
<dbReference type="EMBL" id="JBHUIM010000002">
    <property type="protein sequence ID" value="MFD2247673.1"/>
    <property type="molecule type" value="Genomic_DNA"/>
</dbReference>
<dbReference type="Pfam" id="PF03466">
    <property type="entry name" value="LysR_substrate"/>
    <property type="match status" value="1"/>
</dbReference>
<comment type="similarity">
    <text evidence="1">Belongs to the LysR transcriptional regulatory family.</text>
</comment>
<dbReference type="RefSeq" id="WP_250430728.1">
    <property type="nucleotide sequence ID" value="NZ_JALPRR010000003.1"/>
</dbReference>
<accession>A0ABW5D038</accession>
<dbReference type="Gene3D" id="3.40.190.290">
    <property type="match status" value="1"/>
</dbReference>
<dbReference type="Proteomes" id="UP001597374">
    <property type="component" value="Unassembled WGS sequence"/>
</dbReference>
<dbReference type="Pfam" id="PF00126">
    <property type="entry name" value="HTH_1"/>
    <property type="match status" value="1"/>
</dbReference>
<keyword evidence="4" id="KW-0804">Transcription</keyword>
<dbReference type="PROSITE" id="PS50931">
    <property type="entry name" value="HTH_LYSR"/>
    <property type="match status" value="1"/>
</dbReference>
<dbReference type="InterPro" id="IPR036388">
    <property type="entry name" value="WH-like_DNA-bd_sf"/>
</dbReference>
<dbReference type="PANTHER" id="PTHR30126">
    <property type="entry name" value="HTH-TYPE TRANSCRIPTIONAL REGULATOR"/>
    <property type="match status" value="1"/>
</dbReference>
<dbReference type="PRINTS" id="PR00039">
    <property type="entry name" value="HTHLYSR"/>
</dbReference>
<evidence type="ECO:0000256" key="1">
    <source>
        <dbReference type="ARBA" id="ARBA00009437"/>
    </source>
</evidence>
<dbReference type="InterPro" id="IPR005119">
    <property type="entry name" value="LysR_subst-bd"/>
</dbReference>
<dbReference type="InterPro" id="IPR036390">
    <property type="entry name" value="WH_DNA-bd_sf"/>
</dbReference>
<sequence>MLSHKHQIFMEVARLLSFTKASHTLFISQSAISKHIKALEEYYKTGLFERLGNSVTLTPSGKLLYQKLLDVKQIQNELFQEFKALNEEFSPQISMVIGASTTISLYILPPVLSVYLSKNPNIQLSLKNRNSENILKALIEHEIDLGVVEGINKLSNITYTPFLTDDVIPVCSAKNPLKKQQLEAKDLFEIPLAIREVGSGTLAVLEEALLQKRIKLLNLPIKVRLGGTEALKNFVRVDDTCLAFLPRQAVKKELESGELVELNIGDLKVKRTFNFIQRKGTENNTPYKDFIQYVKRHYSKKE</sequence>
<dbReference type="InterPro" id="IPR000847">
    <property type="entry name" value="LysR_HTH_N"/>
</dbReference>
<comment type="caution">
    <text evidence="6">The sequence shown here is derived from an EMBL/GenBank/DDBJ whole genome shotgun (WGS) entry which is preliminary data.</text>
</comment>
<organism evidence="6 7">
    <name type="scientific">Pontibacter ruber</name>
    <dbReference type="NCBI Taxonomy" id="1343895"/>
    <lineage>
        <taxon>Bacteria</taxon>
        <taxon>Pseudomonadati</taxon>
        <taxon>Bacteroidota</taxon>
        <taxon>Cytophagia</taxon>
        <taxon>Cytophagales</taxon>
        <taxon>Hymenobacteraceae</taxon>
        <taxon>Pontibacter</taxon>
    </lineage>
</organism>
<protein>
    <submittedName>
        <fullName evidence="6">LysR substrate-binding domain-containing protein</fullName>
    </submittedName>
</protein>
<dbReference type="SUPFAM" id="SSF46785">
    <property type="entry name" value="Winged helix' DNA-binding domain"/>
    <property type="match status" value="1"/>
</dbReference>